<evidence type="ECO:0000313" key="5">
    <source>
        <dbReference type="EMBL" id="CDD56354.1"/>
    </source>
</evidence>
<gene>
    <name evidence="5" type="ORF">BN656_00929</name>
</gene>
<keyword evidence="1" id="KW-0813">Transport</keyword>
<name>R7ALF0_9FIRM</name>
<dbReference type="AlphaFoldDB" id="R7ALF0"/>
<dbReference type="InterPro" id="IPR003593">
    <property type="entry name" value="AAA+_ATPase"/>
</dbReference>
<dbReference type="Gene3D" id="3.40.50.300">
    <property type="entry name" value="P-loop containing nucleotide triphosphate hydrolases"/>
    <property type="match status" value="1"/>
</dbReference>
<dbReference type="SUPFAM" id="SSF52540">
    <property type="entry name" value="P-loop containing nucleoside triphosphate hydrolases"/>
    <property type="match status" value="1"/>
</dbReference>
<dbReference type="CDD" id="cd03230">
    <property type="entry name" value="ABC_DR_subfamily_A"/>
    <property type="match status" value="1"/>
</dbReference>
<dbReference type="Proteomes" id="UP000018141">
    <property type="component" value="Unassembled WGS sequence"/>
</dbReference>
<evidence type="ECO:0000313" key="6">
    <source>
        <dbReference type="Proteomes" id="UP000018141"/>
    </source>
</evidence>
<dbReference type="PROSITE" id="PS50893">
    <property type="entry name" value="ABC_TRANSPORTER_2"/>
    <property type="match status" value="1"/>
</dbReference>
<protein>
    <recommendedName>
        <fullName evidence="4">ABC transporter domain-containing protein</fullName>
    </recommendedName>
</protein>
<sequence length="295" mass="32451">MEAIKVSNLSKRYKKSSRPSLDNVSLDLPQGCVLGLVGENGAGKTTLIKAITGSVKFDSGSIEVLGHDIDAASQNKTDDRFRQDIGTVLAEDSFPEIMTAGMIGNVMKSIYINWDSACYNRYLEKFGLDSKKKYKEYSRGMKMKLSIAVAMSHNAKLLLLDEATSGLDPVVRDQLLDEFNEFTRDENNSILISSHITSDLEKICDYIAFIHEGRIVMCDTKDAILDKYGILHCTDDVLAELEDGAVAGSKSSDYGAEALVVRSKVPDTFDISPVNLDDIIVYIARGIDNSKEVGR</sequence>
<evidence type="ECO:0000259" key="4">
    <source>
        <dbReference type="PROSITE" id="PS50893"/>
    </source>
</evidence>
<evidence type="ECO:0000256" key="1">
    <source>
        <dbReference type="ARBA" id="ARBA00022448"/>
    </source>
</evidence>
<dbReference type="GO" id="GO:0016887">
    <property type="term" value="F:ATP hydrolysis activity"/>
    <property type="evidence" value="ECO:0007669"/>
    <property type="project" value="InterPro"/>
</dbReference>
<dbReference type="InterPro" id="IPR051782">
    <property type="entry name" value="ABC_Transporter_VariousFunc"/>
</dbReference>
<keyword evidence="3" id="KW-0067">ATP-binding</keyword>
<dbReference type="InterPro" id="IPR003439">
    <property type="entry name" value="ABC_transporter-like_ATP-bd"/>
</dbReference>
<dbReference type="Pfam" id="PF00005">
    <property type="entry name" value="ABC_tran"/>
    <property type="match status" value="1"/>
</dbReference>
<evidence type="ECO:0000256" key="2">
    <source>
        <dbReference type="ARBA" id="ARBA00022741"/>
    </source>
</evidence>
<proteinExistence type="predicted"/>
<reference evidence="5" key="1">
    <citation type="submission" date="2012-11" db="EMBL/GenBank/DDBJ databases">
        <title>Dependencies among metagenomic species, viruses, plasmids and units of genetic variation.</title>
        <authorList>
            <person name="Nielsen H.B."/>
            <person name="Almeida M."/>
            <person name="Juncker A.S."/>
            <person name="Rasmussen S."/>
            <person name="Li J."/>
            <person name="Sunagawa S."/>
            <person name="Plichta D."/>
            <person name="Gautier L."/>
            <person name="Le Chatelier E."/>
            <person name="Peletier E."/>
            <person name="Bonde I."/>
            <person name="Nielsen T."/>
            <person name="Manichanh C."/>
            <person name="Arumugam M."/>
            <person name="Batto J."/>
            <person name="Santos M.B.Q.D."/>
            <person name="Blom N."/>
            <person name="Borruel N."/>
            <person name="Burgdorf K.S."/>
            <person name="Boumezbeur F."/>
            <person name="Casellas F."/>
            <person name="Dore J."/>
            <person name="Guarner F."/>
            <person name="Hansen T."/>
            <person name="Hildebrand F."/>
            <person name="Kaas R.S."/>
            <person name="Kennedy S."/>
            <person name="Kristiansen K."/>
            <person name="Kultima J.R."/>
            <person name="Leonard P."/>
            <person name="Levenez F."/>
            <person name="Lund O."/>
            <person name="Moumen B."/>
            <person name="Le Paslier D."/>
            <person name="Pons N."/>
            <person name="Pedersen O."/>
            <person name="Prifti E."/>
            <person name="Qin J."/>
            <person name="Raes J."/>
            <person name="Tap J."/>
            <person name="Tims S."/>
            <person name="Ussery D.W."/>
            <person name="Yamada T."/>
            <person name="MetaHit consortium"/>
            <person name="Renault P."/>
            <person name="Sicheritz-Ponten T."/>
            <person name="Bork P."/>
            <person name="Wang J."/>
            <person name="Brunak S."/>
            <person name="Ehrlich S.D."/>
        </authorList>
    </citation>
    <scope>NUCLEOTIDE SEQUENCE [LARGE SCALE GENOMIC DNA]</scope>
</reference>
<feature type="domain" description="ABC transporter" evidence="4">
    <location>
        <begin position="4"/>
        <end position="237"/>
    </location>
</feature>
<comment type="caution">
    <text evidence="5">The sequence shown here is derived from an EMBL/GenBank/DDBJ whole genome shotgun (WGS) entry which is preliminary data.</text>
</comment>
<organism evidence="5 6">
    <name type="scientific">Bacteroides pectinophilus CAG:437</name>
    <dbReference type="NCBI Taxonomy" id="1263051"/>
    <lineage>
        <taxon>Bacteria</taxon>
        <taxon>Bacillati</taxon>
        <taxon>Bacillota</taxon>
        <taxon>Clostridia</taxon>
        <taxon>Eubacteriales</taxon>
    </lineage>
</organism>
<dbReference type="EMBL" id="CBHH010000033">
    <property type="protein sequence ID" value="CDD56354.1"/>
    <property type="molecule type" value="Genomic_DNA"/>
</dbReference>
<dbReference type="PANTHER" id="PTHR42939:SF3">
    <property type="entry name" value="ABC TRANSPORTER ATP-BINDING COMPONENT"/>
    <property type="match status" value="1"/>
</dbReference>
<dbReference type="InterPro" id="IPR027417">
    <property type="entry name" value="P-loop_NTPase"/>
</dbReference>
<evidence type="ECO:0000256" key="3">
    <source>
        <dbReference type="ARBA" id="ARBA00022840"/>
    </source>
</evidence>
<dbReference type="SMART" id="SM00382">
    <property type="entry name" value="AAA"/>
    <property type="match status" value="1"/>
</dbReference>
<dbReference type="GO" id="GO:0005524">
    <property type="term" value="F:ATP binding"/>
    <property type="evidence" value="ECO:0007669"/>
    <property type="project" value="UniProtKB-KW"/>
</dbReference>
<accession>R7ALF0</accession>
<dbReference type="PANTHER" id="PTHR42939">
    <property type="entry name" value="ABC TRANSPORTER ATP-BINDING PROTEIN ALBC-RELATED"/>
    <property type="match status" value="1"/>
</dbReference>
<keyword evidence="2" id="KW-0547">Nucleotide-binding</keyword>